<keyword evidence="6" id="KW-1185">Reference proteome</keyword>
<dbReference type="Pfam" id="PF00741">
    <property type="entry name" value="Gas_vesicle"/>
    <property type="match status" value="1"/>
</dbReference>
<accession>A0A0S4QXL1</accession>
<comment type="subcellular location">
    <subcellularLocation>
        <location evidence="2">Gas vesicle</location>
    </subcellularLocation>
</comment>
<dbReference type="GO" id="GO:0005198">
    <property type="term" value="F:structural molecule activity"/>
    <property type="evidence" value="ECO:0007669"/>
    <property type="project" value="InterPro"/>
</dbReference>
<dbReference type="GO" id="GO:0031411">
    <property type="term" value="C:gas vesicle"/>
    <property type="evidence" value="ECO:0007669"/>
    <property type="project" value="UniProtKB-SubCell"/>
</dbReference>
<organism evidence="5 6">
    <name type="scientific">Parafrankia irregularis</name>
    <dbReference type="NCBI Taxonomy" id="795642"/>
    <lineage>
        <taxon>Bacteria</taxon>
        <taxon>Bacillati</taxon>
        <taxon>Actinomycetota</taxon>
        <taxon>Actinomycetes</taxon>
        <taxon>Frankiales</taxon>
        <taxon>Frankiaceae</taxon>
        <taxon>Parafrankia</taxon>
    </lineage>
</organism>
<evidence type="ECO:0000313" key="5">
    <source>
        <dbReference type="EMBL" id="CUU59822.1"/>
    </source>
</evidence>
<dbReference type="PANTHER" id="PTHR35344:SF4">
    <property type="entry name" value="GAS VESICLE PROTEIN A1"/>
    <property type="match status" value="1"/>
</dbReference>
<gene>
    <name evidence="5" type="ORF">Ga0074812_13227</name>
</gene>
<protein>
    <submittedName>
        <fullName evidence="5">Gas vesicle protein</fullName>
    </submittedName>
</protein>
<dbReference type="GO" id="GO:0012506">
    <property type="term" value="C:vesicle membrane"/>
    <property type="evidence" value="ECO:0007669"/>
    <property type="project" value="InterPro"/>
</dbReference>
<evidence type="ECO:0000256" key="3">
    <source>
        <dbReference type="ARBA" id="ARBA00035646"/>
    </source>
</evidence>
<evidence type="ECO:0000256" key="4">
    <source>
        <dbReference type="SAM" id="MobiDB-lite"/>
    </source>
</evidence>
<reference evidence="6" key="1">
    <citation type="submission" date="2015-11" db="EMBL/GenBank/DDBJ databases">
        <authorList>
            <person name="Varghese N."/>
        </authorList>
    </citation>
    <scope>NUCLEOTIDE SEQUENCE [LARGE SCALE GENOMIC DNA]</scope>
    <source>
        <strain evidence="6">DSM 45899</strain>
    </source>
</reference>
<feature type="compositionally biased region" description="Polar residues" evidence="4">
    <location>
        <begin position="1"/>
        <end position="14"/>
    </location>
</feature>
<evidence type="ECO:0000256" key="2">
    <source>
        <dbReference type="ARBA" id="ARBA00035108"/>
    </source>
</evidence>
<dbReference type="AlphaFoldDB" id="A0A0S4QXL1"/>
<sequence length="143" mass="15116">MTVHCTNQVKSVTDQRFVPTPRPRGGDAGTRRRPRGRVEGLPGTGEPGLEGLPRLEELPRHPQGPARRSARGTASAPSRRPGRTARTSAQPLADLLDRLVDTGAVVSGDVVVALAGVDLLRVDLRLLLVGVQTALEGAGEVRP</sequence>
<dbReference type="InterPro" id="IPR050530">
    <property type="entry name" value="GvpA"/>
</dbReference>
<keyword evidence="1" id="KW-0304">Gas vesicle</keyword>
<feature type="region of interest" description="Disordered" evidence="4">
    <location>
        <begin position="1"/>
        <end position="90"/>
    </location>
</feature>
<dbReference type="InterPro" id="IPR000638">
    <property type="entry name" value="Gas-vesicle_GvpA-like"/>
</dbReference>
<dbReference type="PANTHER" id="PTHR35344">
    <property type="entry name" value="GAS VESICLE STRUCTURAL PROTEIN 2-RELATED"/>
    <property type="match status" value="1"/>
</dbReference>
<dbReference type="Proteomes" id="UP000198802">
    <property type="component" value="Unassembled WGS sequence"/>
</dbReference>
<proteinExistence type="inferred from homology"/>
<evidence type="ECO:0000313" key="6">
    <source>
        <dbReference type="Proteomes" id="UP000198802"/>
    </source>
</evidence>
<comment type="similarity">
    <text evidence="3">Belongs to the gas vesicle GvpA family.</text>
</comment>
<dbReference type="EMBL" id="FAOZ01000032">
    <property type="protein sequence ID" value="CUU59822.1"/>
    <property type="molecule type" value="Genomic_DNA"/>
</dbReference>
<evidence type="ECO:0000256" key="1">
    <source>
        <dbReference type="ARBA" id="ARBA00022987"/>
    </source>
</evidence>
<name>A0A0S4QXL1_9ACTN</name>